<evidence type="ECO:0000259" key="6">
    <source>
        <dbReference type="Pfam" id="PF04542"/>
    </source>
</evidence>
<evidence type="ECO:0000256" key="5">
    <source>
        <dbReference type="NCBIfam" id="TIGR02948"/>
    </source>
</evidence>
<evidence type="ECO:0000256" key="4">
    <source>
        <dbReference type="ARBA" id="ARBA00023163"/>
    </source>
</evidence>
<proteinExistence type="inferred from homology"/>
<keyword evidence="9" id="KW-1185">Reference proteome</keyword>
<dbReference type="NCBIfam" id="TIGR02948">
    <property type="entry name" value="SigW_bacill"/>
    <property type="match status" value="1"/>
</dbReference>
<protein>
    <recommendedName>
        <fullName evidence="5">RNA polymerase sigma factor SigW</fullName>
    </recommendedName>
</protein>
<dbReference type="PANTHER" id="PTHR43133:SF60">
    <property type="entry name" value="RNA POLYMERASE SIGMA FACTOR SIGV"/>
    <property type="match status" value="1"/>
</dbReference>
<dbReference type="Proteomes" id="UP001519288">
    <property type="component" value="Unassembled WGS sequence"/>
</dbReference>
<feature type="domain" description="RNA polymerase sigma factor 70 region 4 type 2" evidence="7">
    <location>
        <begin position="169"/>
        <end position="220"/>
    </location>
</feature>
<keyword evidence="2" id="KW-0805">Transcription regulation</keyword>
<dbReference type="InterPro" id="IPR036388">
    <property type="entry name" value="WH-like_DNA-bd_sf"/>
</dbReference>
<dbReference type="SUPFAM" id="SSF88659">
    <property type="entry name" value="Sigma3 and sigma4 domains of RNA polymerase sigma factors"/>
    <property type="match status" value="1"/>
</dbReference>
<accession>A0ABS4JKX8</accession>
<dbReference type="InterPro" id="IPR014294">
    <property type="entry name" value="RNA_pol_sigma-W_bacilli"/>
</dbReference>
<evidence type="ECO:0000256" key="1">
    <source>
        <dbReference type="ARBA" id="ARBA00010641"/>
    </source>
</evidence>
<keyword evidence="4" id="KW-0804">Transcription</keyword>
<dbReference type="InterPro" id="IPR014284">
    <property type="entry name" value="RNA_pol_sigma-70_dom"/>
</dbReference>
<dbReference type="Pfam" id="PF08281">
    <property type="entry name" value="Sigma70_r4_2"/>
    <property type="match status" value="1"/>
</dbReference>
<dbReference type="InterPro" id="IPR013324">
    <property type="entry name" value="RNA_pol_sigma_r3/r4-like"/>
</dbReference>
<organism evidence="8 9">
    <name type="scientific">Paenibacillus shirakamiensis</name>
    <dbReference type="NCBI Taxonomy" id="1265935"/>
    <lineage>
        <taxon>Bacteria</taxon>
        <taxon>Bacillati</taxon>
        <taxon>Bacillota</taxon>
        <taxon>Bacilli</taxon>
        <taxon>Bacillales</taxon>
        <taxon>Paenibacillaceae</taxon>
        <taxon>Paenibacillus</taxon>
    </lineage>
</organism>
<dbReference type="NCBIfam" id="NF007223">
    <property type="entry name" value="PRK09641.1"/>
    <property type="match status" value="1"/>
</dbReference>
<keyword evidence="3" id="KW-0731">Sigma factor</keyword>
<evidence type="ECO:0000313" key="9">
    <source>
        <dbReference type="Proteomes" id="UP001519288"/>
    </source>
</evidence>
<dbReference type="Gene3D" id="1.10.1740.10">
    <property type="match status" value="1"/>
</dbReference>
<comment type="caution">
    <text evidence="8">The sequence shown here is derived from an EMBL/GenBank/DDBJ whole genome shotgun (WGS) entry which is preliminary data.</text>
</comment>
<evidence type="ECO:0000256" key="3">
    <source>
        <dbReference type="ARBA" id="ARBA00023082"/>
    </source>
</evidence>
<feature type="domain" description="RNA polymerase sigma-70 region 2" evidence="6">
    <location>
        <begin position="64"/>
        <end position="129"/>
    </location>
</feature>
<dbReference type="Gene3D" id="1.10.10.10">
    <property type="entry name" value="Winged helix-like DNA-binding domain superfamily/Winged helix DNA-binding domain"/>
    <property type="match status" value="1"/>
</dbReference>
<dbReference type="InterPro" id="IPR039425">
    <property type="entry name" value="RNA_pol_sigma-70-like"/>
</dbReference>
<evidence type="ECO:0000259" key="7">
    <source>
        <dbReference type="Pfam" id="PF08281"/>
    </source>
</evidence>
<sequence length="229" mass="26496">MMRSAGTGRSVRYIEKAATVLDVGLEPAGDRFGGSGGEKMIDNFDARLVKLARRGDEGAFVEIVELYKDKIYHLAYRMLNNRHEAEDIVQETFLRVHKNWMKYDENQKFSTWIYRIATNLCIDRLRKRKPSYSLDAELGDKDGLDGYTLIPGDNRTPESEYLISETQMTIHQAIDTLPAKYKSVIMLRYLQELSLQEIGDVLDMPVTTVKTRVHRGREFLRKKLENKMI</sequence>
<gene>
    <name evidence="8" type="ORF">J2Z69_003444</name>
</gene>
<dbReference type="InterPro" id="IPR007627">
    <property type="entry name" value="RNA_pol_sigma70_r2"/>
</dbReference>
<dbReference type="EMBL" id="JAGGLD010000008">
    <property type="protein sequence ID" value="MBP2002371.1"/>
    <property type="molecule type" value="Genomic_DNA"/>
</dbReference>
<reference evidence="8 9" key="1">
    <citation type="submission" date="2021-03" db="EMBL/GenBank/DDBJ databases">
        <title>Genomic Encyclopedia of Type Strains, Phase IV (KMG-IV): sequencing the most valuable type-strain genomes for metagenomic binning, comparative biology and taxonomic classification.</title>
        <authorList>
            <person name="Goeker M."/>
        </authorList>
    </citation>
    <scope>NUCLEOTIDE SEQUENCE [LARGE SCALE GENOMIC DNA]</scope>
    <source>
        <strain evidence="8 9">DSM 26806</strain>
    </source>
</reference>
<evidence type="ECO:0000256" key="2">
    <source>
        <dbReference type="ARBA" id="ARBA00023015"/>
    </source>
</evidence>
<name>A0ABS4JKX8_9BACL</name>
<dbReference type="SUPFAM" id="SSF88946">
    <property type="entry name" value="Sigma2 domain of RNA polymerase sigma factors"/>
    <property type="match status" value="1"/>
</dbReference>
<dbReference type="InterPro" id="IPR013249">
    <property type="entry name" value="RNA_pol_sigma70_r4_t2"/>
</dbReference>
<evidence type="ECO:0000313" key="8">
    <source>
        <dbReference type="EMBL" id="MBP2002371.1"/>
    </source>
</evidence>
<dbReference type="NCBIfam" id="TIGR02937">
    <property type="entry name" value="sigma70-ECF"/>
    <property type="match status" value="1"/>
</dbReference>
<dbReference type="CDD" id="cd06171">
    <property type="entry name" value="Sigma70_r4"/>
    <property type="match status" value="1"/>
</dbReference>
<comment type="similarity">
    <text evidence="1">Belongs to the sigma-70 factor family. ECF subfamily.</text>
</comment>
<dbReference type="InterPro" id="IPR013325">
    <property type="entry name" value="RNA_pol_sigma_r2"/>
</dbReference>
<dbReference type="Pfam" id="PF04542">
    <property type="entry name" value="Sigma70_r2"/>
    <property type="match status" value="1"/>
</dbReference>
<dbReference type="PANTHER" id="PTHR43133">
    <property type="entry name" value="RNA POLYMERASE ECF-TYPE SIGMA FACTO"/>
    <property type="match status" value="1"/>
</dbReference>